<dbReference type="EMBL" id="WNYA01019459">
    <property type="protein sequence ID" value="KAG8538654.1"/>
    <property type="molecule type" value="Genomic_DNA"/>
</dbReference>
<comment type="caution">
    <text evidence="1">The sequence shown here is derived from an EMBL/GenBank/DDBJ whole genome shotgun (WGS) entry which is preliminary data.</text>
</comment>
<accession>A0AAV6YMJ5</accession>
<protein>
    <submittedName>
        <fullName evidence="1">Uncharacterized protein</fullName>
    </submittedName>
</protein>
<dbReference type="AlphaFoldDB" id="A0AAV6YMJ5"/>
<reference evidence="1" key="1">
    <citation type="thesis" date="2020" institute="ProQuest LLC" country="789 East Eisenhower Parkway, Ann Arbor, MI, USA">
        <title>Comparative Genomics and Chromosome Evolution.</title>
        <authorList>
            <person name="Mudd A.B."/>
        </authorList>
    </citation>
    <scope>NUCLEOTIDE SEQUENCE</scope>
    <source>
        <strain evidence="1">237g6f4</strain>
        <tissue evidence="1">Blood</tissue>
    </source>
</reference>
<name>A0AAV6YMJ5_ENGPU</name>
<organism evidence="1 2">
    <name type="scientific">Engystomops pustulosus</name>
    <name type="common">Tungara frog</name>
    <name type="synonym">Physalaemus pustulosus</name>
    <dbReference type="NCBI Taxonomy" id="76066"/>
    <lineage>
        <taxon>Eukaryota</taxon>
        <taxon>Metazoa</taxon>
        <taxon>Chordata</taxon>
        <taxon>Craniata</taxon>
        <taxon>Vertebrata</taxon>
        <taxon>Euteleostomi</taxon>
        <taxon>Amphibia</taxon>
        <taxon>Batrachia</taxon>
        <taxon>Anura</taxon>
        <taxon>Neobatrachia</taxon>
        <taxon>Hyloidea</taxon>
        <taxon>Leptodactylidae</taxon>
        <taxon>Leiuperinae</taxon>
        <taxon>Engystomops</taxon>
    </lineage>
</organism>
<keyword evidence="2" id="KW-1185">Reference proteome</keyword>
<evidence type="ECO:0000313" key="1">
    <source>
        <dbReference type="EMBL" id="KAG8538654.1"/>
    </source>
</evidence>
<gene>
    <name evidence="1" type="ORF">GDO81_022263</name>
</gene>
<proteinExistence type="predicted"/>
<evidence type="ECO:0000313" key="2">
    <source>
        <dbReference type="Proteomes" id="UP000824782"/>
    </source>
</evidence>
<sequence length="72" mass="7775">MKCAALVSRSTTTRRVSLPLDGGRSTMKSIDIEPQGREGTAKGCNKPVGEERGVLHLAQISQDLTYFLTSPL</sequence>
<dbReference type="Proteomes" id="UP000824782">
    <property type="component" value="Unassembled WGS sequence"/>
</dbReference>